<name>A0A1I8BHQ2_MELHA</name>
<dbReference type="Proteomes" id="UP000095281">
    <property type="component" value="Unplaced"/>
</dbReference>
<dbReference type="AlphaFoldDB" id="A0A1I8BHQ2"/>
<evidence type="ECO:0000313" key="3">
    <source>
        <dbReference type="Proteomes" id="UP000095281"/>
    </source>
</evidence>
<keyword evidence="1" id="KW-0472">Membrane</keyword>
<accession>A0A1I8BHQ2</accession>
<dbReference type="WBParaSite" id="MhA1_Contig244.frz3.gene7">
    <property type="protein sequence ID" value="MhA1_Contig244.frz3.gene7"/>
    <property type="gene ID" value="MhA1_Contig244.frz3.gene7"/>
</dbReference>
<sequence length="95" mass="11072">MLLFIILILFIQSVKTLNQEDENKQKTILSENEKQNLKPWENFSGFKMTEQKREKRFVITTTALLILVIWNIVLGPFTQMQITSKVGLIGTFRKG</sequence>
<evidence type="ECO:0000256" key="2">
    <source>
        <dbReference type="SAM" id="SignalP"/>
    </source>
</evidence>
<keyword evidence="2" id="KW-0732">Signal</keyword>
<evidence type="ECO:0000313" key="4">
    <source>
        <dbReference type="WBParaSite" id="MhA1_Contig244.frz3.gene7"/>
    </source>
</evidence>
<organism evidence="3 4">
    <name type="scientific">Meloidogyne hapla</name>
    <name type="common">Root-knot nematode worm</name>
    <dbReference type="NCBI Taxonomy" id="6305"/>
    <lineage>
        <taxon>Eukaryota</taxon>
        <taxon>Metazoa</taxon>
        <taxon>Ecdysozoa</taxon>
        <taxon>Nematoda</taxon>
        <taxon>Chromadorea</taxon>
        <taxon>Rhabditida</taxon>
        <taxon>Tylenchina</taxon>
        <taxon>Tylenchomorpha</taxon>
        <taxon>Tylenchoidea</taxon>
        <taxon>Meloidogynidae</taxon>
        <taxon>Meloidogyninae</taxon>
        <taxon>Meloidogyne</taxon>
    </lineage>
</organism>
<keyword evidence="1" id="KW-0812">Transmembrane</keyword>
<feature type="chain" id="PRO_5009315838" evidence="2">
    <location>
        <begin position="17"/>
        <end position="95"/>
    </location>
</feature>
<protein>
    <submittedName>
        <fullName evidence="4">Uncharacterized protein</fullName>
    </submittedName>
</protein>
<feature type="signal peptide" evidence="2">
    <location>
        <begin position="1"/>
        <end position="16"/>
    </location>
</feature>
<keyword evidence="1" id="KW-1133">Transmembrane helix</keyword>
<evidence type="ECO:0000256" key="1">
    <source>
        <dbReference type="SAM" id="Phobius"/>
    </source>
</evidence>
<reference evidence="4" key="1">
    <citation type="submission" date="2016-11" db="UniProtKB">
        <authorList>
            <consortium name="WormBaseParasite"/>
        </authorList>
    </citation>
    <scope>IDENTIFICATION</scope>
</reference>
<proteinExistence type="predicted"/>
<keyword evidence="3" id="KW-1185">Reference proteome</keyword>
<feature type="transmembrane region" description="Helical" evidence="1">
    <location>
        <begin position="57"/>
        <end position="77"/>
    </location>
</feature>